<name>A0A9W7DQX2_9STRA</name>
<gene>
    <name evidence="2" type="ORF">TrLO_g10242</name>
</gene>
<sequence>MGGSSSTCKPCSNPCPDGFTYSENCAWWWWESDEHTCTPDETPSGAEIQSILEIHYTGCPCSTFGNCEGTVKRAEKCASDQNELSLVEECCRAPFSNAGCQARYGSHETRTCVKDEVTVFALQDGARTCPDQFFKEWGSPEAFSVCRWCDGEVKMDENGSLSASAKANLPPAITKIATPHLIAANESPALPPFTHSSSNEPSSAFSNINNLSIRKRPCDGHGTPSRARSRNSPNPNPNPNLNSCCPSYATSTTSYPPPKPFQPAAQHLQ</sequence>
<reference evidence="3" key="1">
    <citation type="journal article" date="2023" name="Commun. Biol.">
        <title>Genome analysis of Parmales, the sister group of diatoms, reveals the evolutionary specialization of diatoms from phago-mixotrophs to photoautotrophs.</title>
        <authorList>
            <person name="Ban H."/>
            <person name="Sato S."/>
            <person name="Yoshikawa S."/>
            <person name="Yamada K."/>
            <person name="Nakamura Y."/>
            <person name="Ichinomiya M."/>
            <person name="Sato N."/>
            <person name="Blanc-Mathieu R."/>
            <person name="Endo H."/>
            <person name="Kuwata A."/>
            <person name="Ogata H."/>
        </authorList>
    </citation>
    <scope>NUCLEOTIDE SEQUENCE [LARGE SCALE GENOMIC DNA]</scope>
    <source>
        <strain evidence="3">NIES 3700</strain>
    </source>
</reference>
<organism evidence="2 3">
    <name type="scientific">Triparma laevis f. longispina</name>
    <dbReference type="NCBI Taxonomy" id="1714387"/>
    <lineage>
        <taxon>Eukaryota</taxon>
        <taxon>Sar</taxon>
        <taxon>Stramenopiles</taxon>
        <taxon>Ochrophyta</taxon>
        <taxon>Bolidophyceae</taxon>
        <taxon>Parmales</taxon>
        <taxon>Triparmaceae</taxon>
        <taxon>Triparma</taxon>
    </lineage>
</organism>
<proteinExistence type="predicted"/>
<protein>
    <submittedName>
        <fullName evidence="2">Uncharacterized protein</fullName>
    </submittedName>
</protein>
<keyword evidence="3" id="KW-1185">Reference proteome</keyword>
<evidence type="ECO:0000313" key="3">
    <source>
        <dbReference type="Proteomes" id="UP001165122"/>
    </source>
</evidence>
<dbReference type="Proteomes" id="UP001165122">
    <property type="component" value="Unassembled WGS sequence"/>
</dbReference>
<dbReference type="EMBL" id="BRXW01000421">
    <property type="protein sequence ID" value="GMH52909.1"/>
    <property type="molecule type" value="Genomic_DNA"/>
</dbReference>
<feature type="compositionally biased region" description="Low complexity" evidence="1">
    <location>
        <begin position="224"/>
        <end position="247"/>
    </location>
</feature>
<comment type="caution">
    <text evidence="2">The sequence shown here is derived from an EMBL/GenBank/DDBJ whole genome shotgun (WGS) entry which is preliminary data.</text>
</comment>
<feature type="region of interest" description="Disordered" evidence="1">
    <location>
        <begin position="187"/>
        <end position="206"/>
    </location>
</feature>
<dbReference type="OrthoDB" id="10474538at2759"/>
<dbReference type="AlphaFoldDB" id="A0A9W7DQX2"/>
<evidence type="ECO:0000256" key="1">
    <source>
        <dbReference type="SAM" id="MobiDB-lite"/>
    </source>
</evidence>
<accession>A0A9W7DQX2</accession>
<evidence type="ECO:0000313" key="2">
    <source>
        <dbReference type="EMBL" id="GMH52909.1"/>
    </source>
</evidence>
<feature type="region of interest" description="Disordered" evidence="1">
    <location>
        <begin position="211"/>
        <end position="269"/>
    </location>
</feature>
<feature type="compositionally biased region" description="Low complexity" evidence="1">
    <location>
        <begin position="196"/>
        <end position="206"/>
    </location>
</feature>